<name>A0A835DJV9_TETSI</name>
<evidence type="ECO:0000259" key="7">
    <source>
        <dbReference type="PROSITE" id="PS50957"/>
    </source>
</evidence>
<sequence length="327" mass="37563">MEKTQIYHEKQKLQFCLVHALNNLFQIIMLGIYADEYAVIQEKDAFTRADLNAVAEKLVLIDQSNEIFWTPLSVVFKPHHNAITGNYDVNVLIAALEEKGKNVIWHDRRNGASSIDLNGSEDLLMGIVLNIPVRRFGGIWRSRHWVTLRRIERFWYNFDSDLIAPQPFKDTEELKEFLDSVIGCGGEVLLVMNDKQLPEISMSNSAMEYYRALKIRKVSKDERLGGFGEMMIEMLPDDLAFTVFIPSEKAFQHNLRLWADDSLVVEKMNDTYAIFSRILGFSAVSSASSFSYSTCGWLMELRAERVDLTLRCACLSSLYSLIYDEEN</sequence>
<dbReference type="InterPro" id="IPR040053">
    <property type="entry name" value="JOSD1/2"/>
</dbReference>
<evidence type="ECO:0000256" key="5">
    <source>
        <dbReference type="ARBA" id="ARBA00022801"/>
    </source>
</evidence>
<keyword evidence="9" id="KW-1185">Reference proteome</keyword>
<dbReference type="EC" id="3.4.19.12" evidence="2"/>
<evidence type="ECO:0000256" key="4">
    <source>
        <dbReference type="ARBA" id="ARBA00022786"/>
    </source>
</evidence>
<dbReference type="OrthoDB" id="422700at2759"/>
<evidence type="ECO:0000313" key="8">
    <source>
        <dbReference type="EMBL" id="KAF8402694.1"/>
    </source>
</evidence>
<dbReference type="PANTHER" id="PTHR13291:SF0">
    <property type="entry name" value="JOSEPHIN-LIKE PROTEIN"/>
    <property type="match status" value="1"/>
</dbReference>
<feature type="active site" evidence="6">
    <location>
        <position position="16"/>
    </location>
</feature>
<feature type="active site" evidence="6">
    <location>
        <position position="159"/>
    </location>
</feature>
<dbReference type="GO" id="GO:0004843">
    <property type="term" value="F:cysteine-type deubiquitinase activity"/>
    <property type="evidence" value="ECO:0007669"/>
    <property type="project" value="UniProtKB-EC"/>
</dbReference>
<dbReference type="GO" id="GO:0006508">
    <property type="term" value="P:proteolysis"/>
    <property type="evidence" value="ECO:0007669"/>
    <property type="project" value="UniProtKB-KW"/>
</dbReference>
<protein>
    <recommendedName>
        <fullName evidence="2">ubiquitinyl hydrolase 1</fullName>
        <ecNumber evidence="2">3.4.19.12</ecNumber>
    </recommendedName>
</protein>
<dbReference type="AlphaFoldDB" id="A0A835DJV9"/>
<evidence type="ECO:0000256" key="3">
    <source>
        <dbReference type="ARBA" id="ARBA00022670"/>
    </source>
</evidence>
<feature type="active site" evidence="6">
    <location>
        <position position="144"/>
    </location>
</feature>
<keyword evidence="5 6" id="KW-0378">Hydrolase</keyword>
<dbReference type="OMA" id="WLMELRA"/>
<comment type="catalytic activity">
    <reaction evidence="1">
        <text>Thiol-dependent hydrolysis of ester, thioester, amide, peptide and isopeptide bonds formed by the C-terminal Gly of ubiquitin (a 76-residue protein attached to proteins as an intracellular targeting signal).</text>
        <dbReference type="EC" id="3.4.19.12"/>
    </reaction>
</comment>
<evidence type="ECO:0000256" key="1">
    <source>
        <dbReference type="ARBA" id="ARBA00000707"/>
    </source>
</evidence>
<feature type="domain" description="Josephin" evidence="7">
    <location>
        <begin position="3"/>
        <end position="207"/>
    </location>
</feature>
<dbReference type="InterPro" id="IPR006155">
    <property type="entry name" value="Josephin"/>
</dbReference>
<evidence type="ECO:0000313" key="9">
    <source>
        <dbReference type="Proteomes" id="UP000655225"/>
    </source>
</evidence>
<keyword evidence="4" id="KW-0833">Ubl conjugation pathway</keyword>
<organism evidence="8 9">
    <name type="scientific">Tetracentron sinense</name>
    <name type="common">Spur-leaf</name>
    <dbReference type="NCBI Taxonomy" id="13715"/>
    <lineage>
        <taxon>Eukaryota</taxon>
        <taxon>Viridiplantae</taxon>
        <taxon>Streptophyta</taxon>
        <taxon>Embryophyta</taxon>
        <taxon>Tracheophyta</taxon>
        <taxon>Spermatophyta</taxon>
        <taxon>Magnoliopsida</taxon>
        <taxon>Trochodendrales</taxon>
        <taxon>Trochodendraceae</taxon>
        <taxon>Tetracentron</taxon>
    </lineage>
</organism>
<dbReference type="EMBL" id="JABCRI010000007">
    <property type="protein sequence ID" value="KAF8402694.1"/>
    <property type="molecule type" value="Genomic_DNA"/>
</dbReference>
<dbReference type="Gene3D" id="3.90.70.40">
    <property type="match status" value="1"/>
</dbReference>
<dbReference type="SMART" id="SM01246">
    <property type="entry name" value="Josephin"/>
    <property type="match status" value="1"/>
</dbReference>
<dbReference type="Pfam" id="PF02099">
    <property type="entry name" value="Josephin"/>
    <property type="match status" value="1"/>
</dbReference>
<comment type="caution">
    <text evidence="8">The sequence shown here is derived from an EMBL/GenBank/DDBJ whole genome shotgun (WGS) entry which is preliminary data.</text>
</comment>
<dbReference type="GO" id="GO:0016579">
    <property type="term" value="P:protein deubiquitination"/>
    <property type="evidence" value="ECO:0007669"/>
    <property type="project" value="InterPro"/>
</dbReference>
<dbReference type="Proteomes" id="UP000655225">
    <property type="component" value="Unassembled WGS sequence"/>
</dbReference>
<dbReference type="PROSITE" id="PS50957">
    <property type="entry name" value="JOSEPHIN"/>
    <property type="match status" value="1"/>
</dbReference>
<keyword evidence="3" id="KW-0645">Protease</keyword>
<evidence type="ECO:0000256" key="2">
    <source>
        <dbReference type="ARBA" id="ARBA00012759"/>
    </source>
</evidence>
<accession>A0A835DJV9</accession>
<proteinExistence type="predicted"/>
<gene>
    <name evidence="8" type="ORF">HHK36_010782</name>
</gene>
<reference evidence="8 9" key="1">
    <citation type="submission" date="2020-04" db="EMBL/GenBank/DDBJ databases">
        <title>Plant Genome Project.</title>
        <authorList>
            <person name="Zhang R.-G."/>
        </authorList>
    </citation>
    <scope>NUCLEOTIDE SEQUENCE [LARGE SCALE GENOMIC DNA]</scope>
    <source>
        <strain evidence="8">YNK0</strain>
        <tissue evidence="8">Leaf</tissue>
    </source>
</reference>
<dbReference type="PANTHER" id="PTHR13291">
    <property type="entry name" value="JOSEPHIN 1, 2"/>
    <property type="match status" value="1"/>
</dbReference>
<evidence type="ECO:0000256" key="6">
    <source>
        <dbReference type="PROSITE-ProRule" id="PRU00331"/>
    </source>
</evidence>